<keyword evidence="1" id="KW-0472">Membrane</keyword>
<organism evidence="2 3">
    <name type="scientific">Companilactobacillus tucceti DSM 20183</name>
    <dbReference type="NCBI Taxonomy" id="1423811"/>
    <lineage>
        <taxon>Bacteria</taxon>
        <taxon>Bacillati</taxon>
        <taxon>Bacillota</taxon>
        <taxon>Bacilli</taxon>
        <taxon>Lactobacillales</taxon>
        <taxon>Lactobacillaceae</taxon>
        <taxon>Companilactobacillus</taxon>
    </lineage>
</organism>
<proteinExistence type="predicted"/>
<keyword evidence="1" id="KW-1133">Transmembrane helix</keyword>
<dbReference type="Proteomes" id="UP000050929">
    <property type="component" value="Unassembled WGS sequence"/>
</dbReference>
<feature type="transmembrane region" description="Helical" evidence="1">
    <location>
        <begin position="46"/>
        <end position="66"/>
    </location>
</feature>
<feature type="transmembrane region" description="Helical" evidence="1">
    <location>
        <begin position="21"/>
        <end position="40"/>
    </location>
</feature>
<protein>
    <submittedName>
        <fullName evidence="2">Uncharacterized protein</fullName>
    </submittedName>
</protein>
<name>A0A0R1J4I8_9LACO</name>
<dbReference type="EMBL" id="AZDG01000024">
    <property type="protein sequence ID" value="KRK63715.1"/>
    <property type="molecule type" value="Genomic_DNA"/>
</dbReference>
<evidence type="ECO:0000313" key="3">
    <source>
        <dbReference type="Proteomes" id="UP000050929"/>
    </source>
</evidence>
<keyword evidence="1" id="KW-0812">Transmembrane</keyword>
<dbReference type="AlphaFoldDB" id="A0A0R1J4I8"/>
<accession>A0A0R1J4I8</accession>
<dbReference type="InterPro" id="IPR038750">
    <property type="entry name" value="YczE/YyaS-like"/>
</dbReference>
<evidence type="ECO:0000256" key="1">
    <source>
        <dbReference type="SAM" id="Phobius"/>
    </source>
</evidence>
<dbReference type="PATRIC" id="fig|1423811.3.peg.1206"/>
<gene>
    <name evidence="2" type="ORF">FC72_GL001188</name>
</gene>
<sequence length="86" mass="9656">MHPNDDTTNILRFFYLKGNSTAAQVIDFVPPTIVVIIAFFMTGNIFSVNIATLFSILFNGVLIATADKLIWPSLKHNFKVKNIVEK</sequence>
<dbReference type="STRING" id="1423811.FC72_GL001188"/>
<comment type="caution">
    <text evidence="2">The sequence shown here is derived from an EMBL/GenBank/DDBJ whole genome shotgun (WGS) entry which is preliminary data.</text>
</comment>
<dbReference type="Pfam" id="PF19700">
    <property type="entry name" value="DUF6198"/>
    <property type="match status" value="1"/>
</dbReference>
<evidence type="ECO:0000313" key="2">
    <source>
        <dbReference type="EMBL" id="KRK63715.1"/>
    </source>
</evidence>
<keyword evidence="3" id="KW-1185">Reference proteome</keyword>
<reference evidence="2 3" key="1">
    <citation type="journal article" date="2015" name="Genome Announc.">
        <title>Expanding the biotechnology potential of lactobacilli through comparative genomics of 213 strains and associated genera.</title>
        <authorList>
            <person name="Sun Z."/>
            <person name="Harris H.M."/>
            <person name="McCann A."/>
            <person name="Guo C."/>
            <person name="Argimon S."/>
            <person name="Zhang W."/>
            <person name="Yang X."/>
            <person name="Jeffery I.B."/>
            <person name="Cooney J.C."/>
            <person name="Kagawa T.F."/>
            <person name="Liu W."/>
            <person name="Song Y."/>
            <person name="Salvetti E."/>
            <person name="Wrobel A."/>
            <person name="Rasinkangas P."/>
            <person name="Parkhill J."/>
            <person name="Rea M.C."/>
            <person name="O'Sullivan O."/>
            <person name="Ritari J."/>
            <person name="Douillard F.P."/>
            <person name="Paul Ross R."/>
            <person name="Yang R."/>
            <person name="Briner A.E."/>
            <person name="Felis G.E."/>
            <person name="de Vos W.M."/>
            <person name="Barrangou R."/>
            <person name="Klaenhammer T.R."/>
            <person name="Caufield P.W."/>
            <person name="Cui Y."/>
            <person name="Zhang H."/>
            <person name="O'Toole P.W."/>
        </authorList>
    </citation>
    <scope>NUCLEOTIDE SEQUENCE [LARGE SCALE GENOMIC DNA]</scope>
    <source>
        <strain evidence="2 3">DSM 20183</strain>
    </source>
</reference>